<dbReference type="InterPro" id="IPR004045">
    <property type="entry name" value="Glutathione_S-Trfase_N"/>
</dbReference>
<keyword evidence="3" id="KW-0808">Transferase</keyword>
<dbReference type="SFLD" id="SFLDS00019">
    <property type="entry name" value="Glutathione_Transferase_(cytos"/>
    <property type="match status" value="1"/>
</dbReference>
<organism evidence="3">
    <name type="scientific">Acerihabitans sp. KWT182</name>
    <dbReference type="NCBI Taxonomy" id="3157919"/>
    <lineage>
        <taxon>Bacteria</taxon>
        <taxon>Pseudomonadati</taxon>
        <taxon>Pseudomonadota</taxon>
        <taxon>Gammaproteobacteria</taxon>
        <taxon>Enterobacterales</taxon>
        <taxon>Pectobacteriaceae</taxon>
        <taxon>Acerihabitans</taxon>
    </lineage>
</organism>
<dbReference type="PANTHER" id="PTHR44051">
    <property type="entry name" value="GLUTATHIONE S-TRANSFERASE-RELATED"/>
    <property type="match status" value="1"/>
</dbReference>
<dbReference type="PROSITE" id="PS50404">
    <property type="entry name" value="GST_NTER"/>
    <property type="match status" value="1"/>
</dbReference>
<dbReference type="SFLD" id="SFLDG01150">
    <property type="entry name" value="Main.1:_Beta-like"/>
    <property type="match status" value="1"/>
</dbReference>
<name>A0AAU7Q4G9_9GAMM</name>
<proteinExistence type="predicted"/>
<evidence type="ECO:0000259" key="1">
    <source>
        <dbReference type="PROSITE" id="PS50404"/>
    </source>
</evidence>
<dbReference type="CDD" id="cd03057">
    <property type="entry name" value="GST_N_Beta"/>
    <property type="match status" value="1"/>
</dbReference>
<feature type="domain" description="GST C-terminal" evidence="2">
    <location>
        <begin position="87"/>
        <end position="204"/>
    </location>
</feature>
<dbReference type="InterPro" id="IPR040079">
    <property type="entry name" value="Glutathione_S-Trfase"/>
</dbReference>
<dbReference type="PROSITE" id="PS50405">
    <property type="entry name" value="GST_CTER"/>
    <property type="match status" value="1"/>
</dbReference>
<dbReference type="SUPFAM" id="SSF52833">
    <property type="entry name" value="Thioredoxin-like"/>
    <property type="match status" value="1"/>
</dbReference>
<dbReference type="AlphaFoldDB" id="A0AAU7Q4G9"/>
<protein>
    <submittedName>
        <fullName evidence="3">Glutathione transferase GstA</fullName>
        <ecNumber evidence="3">2.5.1.18</ecNumber>
    </submittedName>
</protein>
<sequence>MKLFYMPGASSLTAHIALREAGLDFTIEKVDSRTKKTEHGEDYLAINPKGKVPALLLDDGTVLTEVVAIVQYLADQVPDRHLIPPAGTLSRYQAMEWLNYVASELHKGLSPLFDKQLPPDYRQQTEEQMEGKLLYLERELAGQDYLLGSRFSVADAYLFTMLTWADRLGFDLSYTPSVAQFYQRIKSRPTVAAALQAERAESQAVE</sequence>
<evidence type="ECO:0000313" key="3">
    <source>
        <dbReference type="EMBL" id="XBS68047.1"/>
    </source>
</evidence>
<feature type="domain" description="GST N-terminal" evidence="1">
    <location>
        <begin position="1"/>
        <end position="81"/>
    </location>
</feature>
<dbReference type="Gene3D" id="1.20.1050.10">
    <property type="match status" value="1"/>
</dbReference>
<dbReference type="GO" id="GO:0004364">
    <property type="term" value="F:glutathione transferase activity"/>
    <property type="evidence" value="ECO:0007669"/>
    <property type="project" value="UniProtKB-EC"/>
</dbReference>
<dbReference type="InterPro" id="IPR036249">
    <property type="entry name" value="Thioredoxin-like_sf"/>
</dbReference>
<dbReference type="SFLD" id="SFLDG00358">
    <property type="entry name" value="Main_(cytGST)"/>
    <property type="match status" value="1"/>
</dbReference>
<dbReference type="InterPro" id="IPR036282">
    <property type="entry name" value="Glutathione-S-Trfase_C_sf"/>
</dbReference>
<dbReference type="SUPFAM" id="SSF47616">
    <property type="entry name" value="GST C-terminal domain-like"/>
    <property type="match status" value="1"/>
</dbReference>
<dbReference type="EC" id="2.5.1.18" evidence="3"/>
<accession>A0AAU7Q4G9</accession>
<dbReference type="InterPro" id="IPR004046">
    <property type="entry name" value="GST_C"/>
</dbReference>
<dbReference type="NCBIfam" id="NF007831">
    <property type="entry name" value="PRK10542.1"/>
    <property type="match status" value="1"/>
</dbReference>
<reference evidence="3" key="1">
    <citation type="submission" date="2024-06" db="EMBL/GenBank/DDBJ databases">
        <authorList>
            <person name="Coelho C."/>
            <person name="Bento M."/>
            <person name="Garcia E."/>
            <person name="Camelo A."/>
            <person name="Brandao I."/>
            <person name="Espirito Santo C."/>
            <person name="Trovao J."/>
            <person name="Verissimo A."/>
            <person name="Costa J."/>
            <person name="Tiago I."/>
        </authorList>
    </citation>
    <scope>NUCLEOTIDE SEQUENCE</scope>
    <source>
        <strain evidence="3">KWT182</strain>
    </source>
</reference>
<dbReference type="PANTHER" id="PTHR44051:SF8">
    <property type="entry name" value="GLUTATHIONE S-TRANSFERASE GSTA"/>
    <property type="match status" value="1"/>
</dbReference>
<dbReference type="Pfam" id="PF00043">
    <property type="entry name" value="GST_C"/>
    <property type="match status" value="1"/>
</dbReference>
<evidence type="ECO:0000259" key="2">
    <source>
        <dbReference type="PROSITE" id="PS50405"/>
    </source>
</evidence>
<dbReference type="CDD" id="cd03188">
    <property type="entry name" value="GST_C_Beta"/>
    <property type="match status" value="1"/>
</dbReference>
<dbReference type="Pfam" id="PF13409">
    <property type="entry name" value="GST_N_2"/>
    <property type="match status" value="1"/>
</dbReference>
<dbReference type="Gene3D" id="3.40.30.10">
    <property type="entry name" value="Glutaredoxin"/>
    <property type="match status" value="1"/>
</dbReference>
<gene>
    <name evidence="3" type="primary">gstA</name>
    <name evidence="3" type="ORF">ABK905_14315</name>
</gene>
<dbReference type="EMBL" id="CP157947">
    <property type="protein sequence ID" value="XBS68047.1"/>
    <property type="molecule type" value="Genomic_DNA"/>
</dbReference>
<dbReference type="InterPro" id="IPR010987">
    <property type="entry name" value="Glutathione-S-Trfase_C-like"/>
</dbReference>